<reference evidence="3 4" key="1">
    <citation type="submission" date="2016-04" db="EMBL/GenBank/DDBJ databases">
        <title>Complete genome sequence and analysis of deep-sea sediment isolate, Amycolatopsis sp. WP1.</title>
        <authorList>
            <person name="Wang H."/>
            <person name="Chen S."/>
            <person name="Wu Q."/>
        </authorList>
    </citation>
    <scope>NUCLEOTIDE SEQUENCE [LARGE SCALE GENOMIC DNA]</scope>
    <source>
        <strain evidence="3 4">WP1</strain>
    </source>
</reference>
<evidence type="ECO:0000259" key="2">
    <source>
        <dbReference type="SMART" id="SM00903"/>
    </source>
</evidence>
<evidence type="ECO:0000313" key="3">
    <source>
        <dbReference type="EMBL" id="AXB44768.1"/>
    </source>
</evidence>
<dbReference type="InterPro" id="IPR050268">
    <property type="entry name" value="NADH-dep_flavin_reductase"/>
</dbReference>
<keyword evidence="4" id="KW-1185">Reference proteome</keyword>
<keyword evidence="1" id="KW-0560">Oxidoreductase</keyword>
<protein>
    <submittedName>
        <fullName evidence="3">Flavin reductase</fullName>
    </submittedName>
</protein>
<dbReference type="GO" id="GO:0006208">
    <property type="term" value="P:pyrimidine nucleobase catabolic process"/>
    <property type="evidence" value="ECO:0007669"/>
    <property type="project" value="TreeGrafter"/>
</dbReference>
<dbReference type="PANTHER" id="PTHR30466:SF1">
    <property type="entry name" value="FMN REDUCTASE (NADH) RUTF"/>
    <property type="match status" value="1"/>
</dbReference>
<dbReference type="GO" id="GO:0042602">
    <property type="term" value="F:riboflavin reductase (NADPH) activity"/>
    <property type="evidence" value="ECO:0007669"/>
    <property type="project" value="TreeGrafter"/>
</dbReference>
<dbReference type="InterPro" id="IPR012349">
    <property type="entry name" value="Split_barrel_FMN-bd"/>
</dbReference>
<dbReference type="AlphaFoldDB" id="A0A344L9P4"/>
<dbReference type="SUPFAM" id="SSF50475">
    <property type="entry name" value="FMN-binding split barrel"/>
    <property type="match status" value="1"/>
</dbReference>
<feature type="domain" description="Flavin reductase like" evidence="2">
    <location>
        <begin position="31"/>
        <end position="178"/>
    </location>
</feature>
<sequence length="180" mass="18971">MGIRGHRRRLAAAARSPASAGVAMTGLREVMARFATGITVLTVAGEHCHGMTANAFSSVSLEPPLVLCCVNRKARMHAAIVSAGSFAVSVLKADQEPIARYFADRSRPSGRAQFDGVRWTPGVRTGAPLLAGSLAWLECRLVEAYRGGDHSIVIGQVLSAHCGTGEEALVFFGGAFHRVA</sequence>
<organism evidence="3 4">
    <name type="scientific">Amycolatopsis albispora</name>
    <dbReference type="NCBI Taxonomy" id="1804986"/>
    <lineage>
        <taxon>Bacteria</taxon>
        <taxon>Bacillati</taxon>
        <taxon>Actinomycetota</taxon>
        <taxon>Actinomycetes</taxon>
        <taxon>Pseudonocardiales</taxon>
        <taxon>Pseudonocardiaceae</taxon>
        <taxon>Amycolatopsis</taxon>
    </lineage>
</organism>
<proteinExistence type="predicted"/>
<name>A0A344L9P4_9PSEU</name>
<dbReference type="Proteomes" id="UP000250434">
    <property type="component" value="Chromosome"/>
</dbReference>
<dbReference type="KEGG" id="aab:A4R43_21570"/>
<dbReference type="InterPro" id="IPR002563">
    <property type="entry name" value="Flavin_Rdtase-like_dom"/>
</dbReference>
<evidence type="ECO:0000256" key="1">
    <source>
        <dbReference type="ARBA" id="ARBA00023002"/>
    </source>
</evidence>
<accession>A0A344L9P4</accession>
<dbReference type="PANTHER" id="PTHR30466">
    <property type="entry name" value="FLAVIN REDUCTASE"/>
    <property type="match status" value="1"/>
</dbReference>
<gene>
    <name evidence="3" type="ORF">A4R43_21570</name>
</gene>
<dbReference type="Gene3D" id="2.30.110.10">
    <property type="entry name" value="Electron Transport, Fmn-binding Protein, Chain A"/>
    <property type="match status" value="1"/>
</dbReference>
<dbReference type="Pfam" id="PF01613">
    <property type="entry name" value="Flavin_Reduct"/>
    <property type="match status" value="1"/>
</dbReference>
<dbReference type="EMBL" id="CP015163">
    <property type="protein sequence ID" value="AXB44768.1"/>
    <property type="molecule type" value="Genomic_DNA"/>
</dbReference>
<dbReference type="SMART" id="SM00903">
    <property type="entry name" value="Flavin_Reduct"/>
    <property type="match status" value="1"/>
</dbReference>
<evidence type="ECO:0000313" key="4">
    <source>
        <dbReference type="Proteomes" id="UP000250434"/>
    </source>
</evidence>
<dbReference type="GO" id="GO:0010181">
    <property type="term" value="F:FMN binding"/>
    <property type="evidence" value="ECO:0007669"/>
    <property type="project" value="InterPro"/>
</dbReference>